<proteinExistence type="predicted"/>
<accession>A0A830CRT8</accession>
<gene>
    <name evidence="2" type="ORF">PHJA_001917600</name>
</gene>
<keyword evidence="1" id="KW-1133">Transmembrane helix</keyword>
<evidence type="ECO:0000313" key="2">
    <source>
        <dbReference type="EMBL" id="GFP97735.1"/>
    </source>
</evidence>
<comment type="caution">
    <text evidence="2">The sequence shown here is derived from an EMBL/GenBank/DDBJ whole genome shotgun (WGS) entry which is preliminary data.</text>
</comment>
<reference evidence="2" key="1">
    <citation type="submission" date="2020-07" db="EMBL/GenBank/DDBJ databases">
        <title>Ethylene signaling mediates host invasion by parasitic plants.</title>
        <authorList>
            <person name="Yoshida S."/>
        </authorList>
    </citation>
    <scope>NUCLEOTIDE SEQUENCE</scope>
    <source>
        <strain evidence="2">Okayama</strain>
    </source>
</reference>
<dbReference type="Proteomes" id="UP000653305">
    <property type="component" value="Unassembled WGS sequence"/>
</dbReference>
<evidence type="ECO:0000256" key="1">
    <source>
        <dbReference type="SAM" id="Phobius"/>
    </source>
</evidence>
<dbReference type="PANTHER" id="PTHR34781:SF2">
    <property type="entry name" value="TRANSMEMBRANE PROTEIN"/>
    <property type="match status" value="1"/>
</dbReference>
<keyword evidence="1" id="KW-0472">Membrane</keyword>
<dbReference type="OrthoDB" id="1936751at2759"/>
<dbReference type="AlphaFoldDB" id="A0A830CRT8"/>
<keyword evidence="1" id="KW-0812">Transmembrane</keyword>
<dbReference type="PANTHER" id="PTHR34781">
    <property type="entry name" value="TRANSMEMBRANE PROTEIN"/>
    <property type="match status" value="1"/>
</dbReference>
<evidence type="ECO:0000313" key="3">
    <source>
        <dbReference type="Proteomes" id="UP000653305"/>
    </source>
</evidence>
<dbReference type="EMBL" id="BMAC01000500">
    <property type="protein sequence ID" value="GFP97735.1"/>
    <property type="molecule type" value="Genomic_DNA"/>
</dbReference>
<keyword evidence="3" id="KW-1185">Reference proteome</keyword>
<protein>
    <submittedName>
        <fullName evidence="2">Uncharacterized protein</fullName>
    </submittedName>
</protein>
<sequence length="68" mass="7396">MSLFIGISITLMMFGSVTFIIGFILMPLVITLVMLFYVAGFVSNFSEIGRAILLQPPYSGSFAPGNEN</sequence>
<organism evidence="2 3">
    <name type="scientific">Phtheirospermum japonicum</name>
    <dbReference type="NCBI Taxonomy" id="374723"/>
    <lineage>
        <taxon>Eukaryota</taxon>
        <taxon>Viridiplantae</taxon>
        <taxon>Streptophyta</taxon>
        <taxon>Embryophyta</taxon>
        <taxon>Tracheophyta</taxon>
        <taxon>Spermatophyta</taxon>
        <taxon>Magnoliopsida</taxon>
        <taxon>eudicotyledons</taxon>
        <taxon>Gunneridae</taxon>
        <taxon>Pentapetalae</taxon>
        <taxon>asterids</taxon>
        <taxon>lamiids</taxon>
        <taxon>Lamiales</taxon>
        <taxon>Orobanchaceae</taxon>
        <taxon>Orobanchaceae incertae sedis</taxon>
        <taxon>Phtheirospermum</taxon>
    </lineage>
</organism>
<name>A0A830CRT8_9LAMI</name>
<feature type="transmembrane region" description="Helical" evidence="1">
    <location>
        <begin position="12"/>
        <end position="39"/>
    </location>
</feature>